<evidence type="ECO:0000256" key="2">
    <source>
        <dbReference type="ARBA" id="ARBA00022989"/>
    </source>
</evidence>
<dbReference type="Gene3D" id="1.20.1250.20">
    <property type="entry name" value="MFS general substrate transporter like domains"/>
    <property type="match status" value="1"/>
</dbReference>
<evidence type="ECO:0000313" key="5">
    <source>
        <dbReference type="EMBL" id="NNV23393.1"/>
    </source>
</evidence>
<feature type="transmembrane region" description="Helical" evidence="4">
    <location>
        <begin position="220"/>
        <end position="246"/>
    </location>
</feature>
<reference evidence="5 6" key="1">
    <citation type="submission" date="2018-11" db="EMBL/GenBank/DDBJ databases">
        <title>Genome sequencing and analysis.</title>
        <authorList>
            <person name="Huang Y.-T."/>
        </authorList>
    </citation>
    <scope>NUCLEOTIDE SEQUENCE [LARGE SCALE GENOMIC DNA]</scope>
    <source>
        <strain evidence="5 6">SHIN</strain>
    </source>
</reference>
<keyword evidence="3 4" id="KW-0472">Membrane</keyword>
<feature type="transmembrane region" description="Helical" evidence="4">
    <location>
        <begin position="80"/>
        <end position="98"/>
    </location>
</feature>
<dbReference type="EMBL" id="PKQI01000004">
    <property type="protein sequence ID" value="NNV23393.1"/>
    <property type="molecule type" value="Genomic_DNA"/>
</dbReference>
<proteinExistence type="predicted"/>
<feature type="transmembrane region" description="Helical" evidence="4">
    <location>
        <begin position="168"/>
        <end position="189"/>
    </location>
</feature>
<dbReference type="RefSeq" id="WP_171380465.1">
    <property type="nucleotide sequence ID" value="NZ_PKQI01000004.1"/>
</dbReference>
<protein>
    <submittedName>
        <fullName evidence="5">MFS transporter</fullName>
    </submittedName>
</protein>
<dbReference type="SUPFAM" id="SSF103473">
    <property type="entry name" value="MFS general substrate transporter"/>
    <property type="match status" value="1"/>
</dbReference>
<dbReference type="Pfam" id="PF07690">
    <property type="entry name" value="MFS_1"/>
    <property type="match status" value="1"/>
</dbReference>
<sequence>MQPASPDRPSALNASAAWGIPLFYAVAVLARTVVIVIIPTLAFRHFDNASLVSALYFIASLAGLLASLLLPAILKTIGPWRLTLAASATGVLSAMLFLRSDSLSILLGLSAYLLMVQLFETVCNVYALHMIPRRDLVRFEPRRMLMAGIAYGSGPIIGMTLLRHGFPWSPFFISAACAVLAPLVLVGLVDNVRETLPAGPPAQRPARAIRQFLRQPRLRLAWMLAIGRAAWWQVFFVYTPILFIAAGYDTSFSGAITGIASGLLLLSPIWGMWMRRIGLRRHLTIAYATCGLATVATGLIAEWSFPWAMTALMAAALTASGIDSAGNAPFLRSVRQSDRLQMVPIYNSYREMSQILPTAVFTFVLMVQDVSHVFQWLGASLIVLSLSCRNLPRRA</sequence>
<evidence type="ECO:0000256" key="4">
    <source>
        <dbReference type="SAM" id="Phobius"/>
    </source>
</evidence>
<keyword evidence="1 4" id="KW-0812">Transmembrane</keyword>
<dbReference type="AlphaFoldDB" id="A0A7Y3T9P4"/>
<feature type="transmembrane region" description="Helical" evidence="4">
    <location>
        <begin position="144"/>
        <end position="162"/>
    </location>
</feature>
<name>A0A7Y3T9P4_9HYPH</name>
<feature type="transmembrane region" description="Helical" evidence="4">
    <location>
        <begin position="252"/>
        <end position="273"/>
    </location>
</feature>
<dbReference type="Proteomes" id="UP000526233">
    <property type="component" value="Unassembled WGS sequence"/>
</dbReference>
<feature type="transmembrane region" description="Helical" evidence="4">
    <location>
        <begin position="285"/>
        <end position="305"/>
    </location>
</feature>
<comment type="caution">
    <text evidence="5">The sequence shown here is derived from an EMBL/GenBank/DDBJ whole genome shotgun (WGS) entry which is preliminary data.</text>
</comment>
<evidence type="ECO:0000313" key="6">
    <source>
        <dbReference type="Proteomes" id="UP000526233"/>
    </source>
</evidence>
<organism evidence="5 6">
    <name type="scientific">Brucella pseudogrignonensis</name>
    <dbReference type="NCBI Taxonomy" id="419475"/>
    <lineage>
        <taxon>Bacteria</taxon>
        <taxon>Pseudomonadati</taxon>
        <taxon>Pseudomonadota</taxon>
        <taxon>Alphaproteobacteria</taxon>
        <taxon>Hyphomicrobiales</taxon>
        <taxon>Brucellaceae</taxon>
        <taxon>Brucella/Ochrobactrum group</taxon>
        <taxon>Brucella</taxon>
    </lineage>
</organism>
<dbReference type="InterPro" id="IPR011701">
    <property type="entry name" value="MFS"/>
</dbReference>
<accession>A0A7Y3T9P4</accession>
<gene>
    <name evidence="5" type="ORF">EHE22_23700</name>
</gene>
<feature type="transmembrane region" description="Helical" evidence="4">
    <location>
        <begin position="21"/>
        <end position="42"/>
    </location>
</feature>
<dbReference type="GO" id="GO:0022857">
    <property type="term" value="F:transmembrane transporter activity"/>
    <property type="evidence" value="ECO:0007669"/>
    <property type="project" value="InterPro"/>
</dbReference>
<feature type="transmembrane region" description="Helical" evidence="4">
    <location>
        <begin position="54"/>
        <end position="73"/>
    </location>
</feature>
<evidence type="ECO:0000256" key="3">
    <source>
        <dbReference type="ARBA" id="ARBA00023136"/>
    </source>
</evidence>
<feature type="transmembrane region" description="Helical" evidence="4">
    <location>
        <begin position="104"/>
        <end position="123"/>
    </location>
</feature>
<keyword evidence="2 4" id="KW-1133">Transmembrane helix</keyword>
<dbReference type="InterPro" id="IPR036259">
    <property type="entry name" value="MFS_trans_sf"/>
</dbReference>
<evidence type="ECO:0000256" key="1">
    <source>
        <dbReference type="ARBA" id="ARBA00022692"/>
    </source>
</evidence>